<dbReference type="Proteomes" id="UP000247409">
    <property type="component" value="Unassembled WGS sequence"/>
</dbReference>
<accession>A0A2V3IWD8</accession>
<dbReference type="GO" id="GO:0005737">
    <property type="term" value="C:cytoplasm"/>
    <property type="evidence" value="ECO:0007669"/>
    <property type="project" value="TreeGrafter"/>
</dbReference>
<dbReference type="OrthoDB" id="10254258at2759"/>
<keyword evidence="10" id="KW-0378">Hydrolase</keyword>
<reference evidence="13 14" key="1">
    <citation type="journal article" date="2018" name="Mol. Biol. Evol.">
        <title>Analysis of the draft genome of the red seaweed Gracilariopsis chorda provides insights into genome size evolution in Rhodophyta.</title>
        <authorList>
            <person name="Lee J."/>
            <person name="Yang E.C."/>
            <person name="Graf L."/>
            <person name="Yang J.H."/>
            <person name="Qiu H."/>
            <person name="Zel Zion U."/>
            <person name="Chan C.X."/>
            <person name="Stephens T.G."/>
            <person name="Weber A.P.M."/>
            <person name="Boo G.H."/>
            <person name="Boo S.M."/>
            <person name="Kim K.M."/>
            <person name="Shin Y."/>
            <person name="Jung M."/>
            <person name="Lee S.J."/>
            <person name="Yim H.S."/>
            <person name="Lee J.H."/>
            <person name="Bhattacharya D."/>
            <person name="Yoon H.S."/>
        </authorList>
    </citation>
    <scope>NUCLEOTIDE SEQUENCE [LARGE SCALE GENOMIC DNA]</scope>
    <source>
        <strain evidence="13 14">SKKU-2015</strain>
        <tissue evidence="13">Whole body</tissue>
    </source>
</reference>
<dbReference type="PANTHER" id="PTHR11845">
    <property type="entry name" value="5'-DEOXYNUCLEOTIDASE HDDC2"/>
    <property type="match status" value="1"/>
</dbReference>
<dbReference type="AlphaFoldDB" id="A0A2V3IWD8"/>
<organism evidence="13 14">
    <name type="scientific">Gracilariopsis chorda</name>
    <dbReference type="NCBI Taxonomy" id="448386"/>
    <lineage>
        <taxon>Eukaryota</taxon>
        <taxon>Rhodophyta</taxon>
        <taxon>Florideophyceae</taxon>
        <taxon>Rhodymeniophycidae</taxon>
        <taxon>Gracilariales</taxon>
        <taxon>Gracilariaceae</taxon>
        <taxon>Gracilariopsis</taxon>
    </lineage>
</organism>
<evidence type="ECO:0000256" key="4">
    <source>
        <dbReference type="ARBA" id="ARBA00001946"/>
    </source>
</evidence>
<evidence type="ECO:0000256" key="11">
    <source>
        <dbReference type="ARBA" id="ARBA00022842"/>
    </source>
</evidence>
<dbReference type="SUPFAM" id="SSF109604">
    <property type="entry name" value="HD-domain/PDEase-like"/>
    <property type="match status" value="1"/>
</dbReference>
<dbReference type="STRING" id="448386.A0A2V3IWD8"/>
<evidence type="ECO:0000256" key="8">
    <source>
        <dbReference type="ARBA" id="ARBA00012964"/>
    </source>
</evidence>
<comment type="cofactor">
    <cofactor evidence="2">
        <name>Mn(2+)</name>
        <dbReference type="ChEBI" id="CHEBI:29035"/>
    </cofactor>
</comment>
<feature type="domain" description="HD" evidence="12">
    <location>
        <begin position="44"/>
        <end position="147"/>
    </location>
</feature>
<dbReference type="FunFam" id="1.10.3210.10:FF:000011">
    <property type="entry name" value="HD domain-containing protein 2"/>
    <property type="match status" value="1"/>
</dbReference>
<dbReference type="InterPro" id="IPR006674">
    <property type="entry name" value="HD_domain"/>
</dbReference>
<dbReference type="Pfam" id="PF13023">
    <property type="entry name" value="HD_3"/>
    <property type="match status" value="1"/>
</dbReference>
<comment type="cofactor">
    <cofactor evidence="3">
        <name>Co(2+)</name>
        <dbReference type="ChEBI" id="CHEBI:48828"/>
    </cofactor>
</comment>
<comment type="catalytic activity">
    <reaction evidence="1">
        <text>a 2'-deoxyribonucleoside 5'-phosphate + H2O = a 2'-deoxyribonucleoside + phosphate</text>
        <dbReference type="Rhea" id="RHEA:36167"/>
        <dbReference type="ChEBI" id="CHEBI:15377"/>
        <dbReference type="ChEBI" id="CHEBI:18274"/>
        <dbReference type="ChEBI" id="CHEBI:43474"/>
        <dbReference type="ChEBI" id="CHEBI:65317"/>
        <dbReference type="EC" id="3.1.3.89"/>
    </reaction>
</comment>
<dbReference type="InterPro" id="IPR039356">
    <property type="entry name" value="YfbR/HDDC2"/>
</dbReference>
<proteinExistence type="inferred from homology"/>
<evidence type="ECO:0000256" key="1">
    <source>
        <dbReference type="ARBA" id="ARBA00001638"/>
    </source>
</evidence>
<evidence type="ECO:0000313" key="14">
    <source>
        <dbReference type="Proteomes" id="UP000247409"/>
    </source>
</evidence>
<dbReference type="PROSITE" id="PS51831">
    <property type="entry name" value="HD"/>
    <property type="match status" value="1"/>
</dbReference>
<dbReference type="GO" id="GO:0046872">
    <property type="term" value="F:metal ion binding"/>
    <property type="evidence" value="ECO:0007669"/>
    <property type="project" value="UniProtKB-KW"/>
</dbReference>
<sequence>MSTTSPTSSPSVSNTLDFLRLIGSLKTTKRTGWVRNQVSLPESISDHMYRMSLIALTLPTPTNRDKLIRMALVHDLAECIVGDITPHDNVSKQQKRKLEDDAMRHIRDNVLNGSDIGLELYRLWAEYELGQTDDAKLVKEIDKFEMILQADEYERHQTVHLQQFFDSTQDCFHTPFLTALDKQLRTTRQHRLSESTPSTHP</sequence>
<comment type="cofactor">
    <cofactor evidence="4">
        <name>Mg(2+)</name>
        <dbReference type="ChEBI" id="CHEBI:18420"/>
    </cofactor>
</comment>
<evidence type="ECO:0000259" key="12">
    <source>
        <dbReference type="PROSITE" id="PS51831"/>
    </source>
</evidence>
<comment type="subunit">
    <text evidence="7">Homodimer.</text>
</comment>
<comment type="caution">
    <text evidence="13">The sequence shown here is derived from an EMBL/GenBank/DDBJ whole genome shotgun (WGS) entry which is preliminary data.</text>
</comment>
<dbReference type="EC" id="3.1.3.89" evidence="8"/>
<dbReference type="GO" id="GO:0002953">
    <property type="term" value="F:5'-deoxynucleotidase activity"/>
    <property type="evidence" value="ECO:0007669"/>
    <property type="project" value="UniProtKB-EC"/>
</dbReference>
<dbReference type="GO" id="GO:0009159">
    <property type="term" value="P:deoxyribonucleoside monophosphate catabolic process"/>
    <property type="evidence" value="ECO:0007669"/>
    <property type="project" value="UniProtKB-ARBA"/>
</dbReference>
<comment type="similarity">
    <text evidence="6">Belongs to the HDDC2 family.</text>
</comment>
<dbReference type="SMART" id="SM00471">
    <property type="entry name" value="HDc"/>
    <property type="match status" value="1"/>
</dbReference>
<evidence type="ECO:0000256" key="10">
    <source>
        <dbReference type="ARBA" id="ARBA00022801"/>
    </source>
</evidence>
<evidence type="ECO:0000256" key="7">
    <source>
        <dbReference type="ARBA" id="ARBA00011738"/>
    </source>
</evidence>
<protein>
    <recommendedName>
        <fullName evidence="8">5'-deoxynucleotidase</fullName>
        <ecNumber evidence="8">3.1.3.89</ecNumber>
    </recommendedName>
</protein>
<comment type="function">
    <text evidence="5">Catalyzes the dephosphorylation of the nucleoside 5'-monophosphates deoxyadenosine monophosphate (dAMP), deoxycytidine monophosphate (dCMP), deoxyguanosine monophosphate (dGMP) and deoxythymidine monophosphate (dTMP).</text>
</comment>
<keyword evidence="9" id="KW-0479">Metal-binding</keyword>
<evidence type="ECO:0000256" key="6">
    <source>
        <dbReference type="ARBA" id="ARBA00009999"/>
    </source>
</evidence>
<evidence type="ECO:0000256" key="9">
    <source>
        <dbReference type="ARBA" id="ARBA00022723"/>
    </source>
</evidence>
<evidence type="ECO:0000256" key="5">
    <source>
        <dbReference type="ARBA" id="ARBA00004074"/>
    </source>
</evidence>
<keyword evidence="14" id="KW-1185">Reference proteome</keyword>
<dbReference type="InterPro" id="IPR003607">
    <property type="entry name" value="HD/PDEase_dom"/>
</dbReference>
<evidence type="ECO:0000313" key="13">
    <source>
        <dbReference type="EMBL" id="PXF46421.1"/>
    </source>
</evidence>
<gene>
    <name evidence="13" type="ORF">BWQ96_03815</name>
</gene>
<dbReference type="PANTHER" id="PTHR11845:SF13">
    <property type="entry name" value="5'-DEOXYNUCLEOTIDASE HDDC2"/>
    <property type="match status" value="1"/>
</dbReference>
<keyword evidence="11" id="KW-0460">Magnesium</keyword>
<evidence type="ECO:0000256" key="3">
    <source>
        <dbReference type="ARBA" id="ARBA00001941"/>
    </source>
</evidence>
<evidence type="ECO:0000256" key="2">
    <source>
        <dbReference type="ARBA" id="ARBA00001936"/>
    </source>
</evidence>
<name>A0A2V3IWD8_9FLOR</name>
<dbReference type="Gene3D" id="1.10.3210.10">
    <property type="entry name" value="Hypothetical protein af1432"/>
    <property type="match status" value="1"/>
</dbReference>
<dbReference type="EMBL" id="NBIV01000039">
    <property type="protein sequence ID" value="PXF46421.1"/>
    <property type="molecule type" value="Genomic_DNA"/>
</dbReference>